<name>A0A953J8A8_9BACT</name>
<sequence length="95" mass="10226">MEEEKTPAPEEGPRTYLAVWGALLLLTAVTVAASGTGLRYGILLSLGIASCKAGLVLVFFMHMRHEGGFLKGAVAVSVLTLTALIMLTFIDVWYR</sequence>
<evidence type="ECO:0000256" key="2">
    <source>
        <dbReference type="ARBA" id="ARBA00022475"/>
    </source>
</evidence>
<dbReference type="EMBL" id="JAIOIV010000076">
    <property type="protein sequence ID" value="MBZ0156432.1"/>
    <property type="molecule type" value="Genomic_DNA"/>
</dbReference>
<organism evidence="7 8">
    <name type="scientific">Candidatus Nitrobium versatile</name>
    <dbReference type="NCBI Taxonomy" id="2884831"/>
    <lineage>
        <taxon>Bacteria</taxon>
        <taxon>Pseudomonadati</taxon>
        <taxon>Nitrospirota</taxon>
        <taxon>Nitrospiria</taxon>
        <taxon>Nitrospirales</taxon>
        <taxon>Nitrospiraceae</taxon>
        <taxon>Candidatus Nitrobium</taxon>
    </lineage>
</organism>
<protein>
    <submittedName>
        <fullName evidence="7">Cytochrome C oxidase subunit IV family protein</fullName>
    </submittedName>
</protein>
<comment type="caution">
    <text evidence="7">The sequence shown here is derived from an EMBL/GenBank/DDBJ whole genome shotgun (WGS) entry which is preliminary data.</text>
</comment>
<dbReference type="AlphaFoldDB" id="A0A953J8A8"/>
<evidence type="ECO:0000256" key="5">
    <source>
        <dbReference type="ARBA" id="ARBA00023136"/>
    </source>
</evidence>
<dbReference type="InterPro" id="IPR011743">
    <property type="entry name" value="Caa3_sub_IV"/>
</dbReference>
<keyword evidence="3 6" id="KW-0812">Transmembrane</keyword>
<keyword evidence="5 6" id="KW-0472">Membrane</keyword>
<proteinExistence type="predicted"/>
<evidence type="ECO:0000256" key="6">
    <source>
        <dbReference type="SAM" id="Phobius"/>
    </source>
</evidence>
<evidence type="ECO:0000256" key="1">
    <source>
        <dbReference type="ARBA" id="ARBA00004651"/>
    </source>
</evidence>
<comment type="subcellular location">
    <subcellularLocation>
        <location evidence="1">Cell membrane</location>
        <topology evidence="1">Multi-pass membrane protein</topology>
    </subcellularLocation>
</comment>
<dbReference type="InterPro" id="IPR005171">
    <property type="entry name" value="Cyt_c_oxidase_su4_prok"/>
</dbReference>
<feature type="transmembrane region" description="Helical" evidence="6">
    <location>
        <begin position="40"/>
        <end position="61"/>
    </location>
</feature>
<reference evidence="7" key="2">
    <citation type="submission" date="2021-08" db="EMBL/GenBank/DDBJ databases">
        <authorList>
            <person name="Dalcin Martins P."/>
        </authorList>
    </citation>
    <scope>NUCLEOTIDE SEQUENCE</scope>
    <source>
        <strain evidence="7">MAG_39</strain>
    </source>
</reference>
<accession>A0A953J8A8</accession>
<dbReference type="NCBIfam" id="TIGR02229">
    <property type="entry name" value="caa3_sub_IV"/>
    <property type="match status" value="1"/>
</dbReference>
<dbReference type="Pfam" id="PF03626">
    <property type="entry name" value="COX4_pro"/>
    <property type="match status" value="1"/>
</dbReference>
<evidence type="ECO:0000313" key="8">
    <source>
        <dbReference type="Proteomes" id="UP000705867"/>
    </source>
</evidence>
<keyword evidence="2" id="KW-1003">Cell membrane</keyword>
<feature type="transmembrane region" description="Helical" evidence="6">
    <location>
        <begin position="15"/>
        <end position="33"/>
    </location>
</feature>
<feature type="transmembrane region" description="Helical" evidence="6">
    <location>
        <begin position="73"/>
        <end position="94"/>
    </location>
</feature>
<evidence type="ECO:0000313" key="7">
    <source>
        <dbReference type="EMBL" id="MBZ0156432.1"/>
    </source>
</evidence>
<keyword evidence="4 6" id="KW-1133">Transmembrane helix</keyword>
<dbReference type="GO" id="GO:0005886">
    <property type="term" value="C:plasma membrane"/>
    <property type="evidence" value="ECO:0007669"/>
    <property type="project" value="UniProtKB-SubCell"/>
</dbReference>
<evidence type="ECO:0000256" key="4">
    <source>
        <dbReference type="ARBA" id="ARBA00022989"/>
    </source>
</evidence>
<evidence type="ECO:0000256" key="3">
    <source>
        <dbReference type="ARBA" id="ARBA00022692"/>
    </source>
</evidence>
<dbReference type="Proteomes" id="UP000705867">
    <property type="component" value="Unassembled WGS sequence"/>
</dbReference>
<gene>
    <name evidence="7" type="ORF">K8I29_09530</name>
</gene>
<reference evidence="7" key="1">
    <citation type="journal article" date="2021" name="bioRxiv">
        <title>Unraveling nitrogen, sulfur and carbon metabolic pathways and microbial community transcriptional responses to substrate deprivation and toxicity stresses in a bioreactor mimicking anoxic brackish coastal sediment conditions.</title>
        <authorList>
            <person name="Martins P.D."/>
            <person name="Echeveste M.J."/>
            <person name="Arshad A."/>
            <person name="Kurth J."/>
            <person name="Ouboter H."/>
            <person name="Jetten M.S.M."/>
            <person name="Welte C.U."/>
        </authorList>
    </citation>
    <scope>NUCLEOTIDE SEQUENCE</scope>
    <source>
        <strain evidence="7">MAG_39</strain>
    </source>
</reference>